<name>A0ABV0EHH6_9BURK</name>
<dbReference type="RefSeq" id="WP_347307950.1">
    <property type="nucleotide sequence ID" value="NZ_JBAJEX010000004.1"/>
</dbReference>
<dbReference type="CDD" id="cd18773">
    <property type="entry name" value="PDC1_HK_sensor"/>
    <property type="match status" value="1"/>
</dbReference>
<organism evidence="1 2">
    <name type="scientific">Thiobacter aerophilum</name>
    <dbReference type="NCBI Taxonomy" id="3121275"/>
    <lineage>
        <taxon>Bacteria</taxon>
        <taxon>Pseudomonadati</taxon>
        <taxon>Pseudomonadota</taxon>
        <taxon>Betaproteobacteria</taxon>
        <taxon>Burkholderiales</taxon>
        <taxon>Thiobacteraceae</taxon>
        <taxon>Thiobacter</taxon>
    </lineage>
</organism>
<protein>
    <submittedName>
        <fullName evidence="1">PDC sensor domain-containing protein</fullName>
    </submittedName>
</protein>
<dbReference type="EMBL" id="JBAJEX010000004">
    <property type="protein sequence ID" value="MEO1766839.1"/>
    <property type="molecule type" value="Genomic_DNA"/>
</dbReference>
<dbReference type="SUPFAM" id="SSF103190">
    <property type="entry name" value="Sensory domain-like"/>
    <property type="match status" value="1"/>
</dbReference>
<evidence type="ECO:0000313" key="1">
    <source>
        <dbReference type="EMBL" id="MEO1766839.1"/>
    </source>
</evidence>
<evidence type="ECO:0000313" key="2">
    <source>
        <dbReference type="Proteomes" id="UP001482231"/>
    </source>
</evidence>
<dbReference type="InterPro" id="IPR029151">
    <property type="entry name" value="Sensor-like_sf"/>
</dbReference>
<reference evidence="1 2" key="1">
    <citation type="submission" date="2024-02" db="EMBL/GenBank/DDBJ databases">
        <title>New thermophilic sulfur-oxidizing bacteria from a hot springs of the Uzon caldera (Kamchatka, Russia).</title>
        <authorList>
            <person name="Dukat A.M."/>
            <person name="Elcheninov A.G."/>
            <person name="Frolov E.N."/>
        </authorList>
    </citation>
    <scope>NUCLEOTIDE SEQUENCE [LARGE SCALE GENOMIC DNA]</scope>
    <source>
        <strain evidence="1 2">AK1</strain>
    </source>
</reference>
<comment type="caution">
    <text evidence="1">The sequence shown here is derived from an EMBL/GenBank/DDBJ whole genome shotgun (WGS) entry which is preliminary data.</text>
</comment>
<dbReference type="Proteomes" id="UP001482231">
    <property type="component" value="Unassembled WGS sequence"/>
</dbReference>
<dbReference type="Gene3D" id="3.30.450.20">
    <property type="entry name" value="PAS domain"/>
    <property type="match status" value="1"/>
</dbReference>
<gene>
    <name evidence="1" type="ORF">V6E02_06400</name>
</gene>
<sequence length="314" mass="36051">MQESIAAQRRELKALLQAPLREVARAAARVWPRRAELDSVLQNLLARVPHCKYLYALDVHGVQISDNVGHEGIVQADYGRDRSERPYLREAVPAEGFRLSQAYINLREKRPALTAIQLVRDDSGMVLGFIGADFFLHDLPLTRELYEEPRYWRQIKGDPSIRGTVFHQTRTESEMDRRIDTVLAVVEELMVDHGVFHVILHFSSSRAVLWVFDDPYRYRLLDIDALVSPDSCLAYPRRPYPEGTVVPREAIRPVLTQLRALRFMDEMFYLRSGTLNLFNGIVGLTFSCDGSHYIPYDEFLGMDQVFWLGNVGGQ</sequence>
<keyword evidence="2" id="KW-1185">Reference proteome</keyword>
<accession>A0ABV0EHH6</accession>
<proteinExistence type="predicted"/>